<evidence type="ECO:0000313" key="2">
    <source>
        <dbReference type="Proteomes" id="UP000001396"/>
    </source>
</evidence>
<dbReference type="GO" id="GO:0008308">
    <property type="term" value="F:voltage-gated monoatomic anion channel activity"/>
    <property type="evidence" value="ECO:0007669"/>
    <property type="project" value="InterPro"/>
</dbReference>
<comment type="caution">
    <text evidence="1">The sequence shown here is derived from an EMBL/GenBank/DDBJ whole genome shotgun (WGS) entry which is preliminary data.</text>
</comment>
<accession>D3BPY4</accession>
<protein>
    <submittedName>
        <fullName evidence="1">Porin</fullName>
    </submittedName>
</protein>
<dbReference type="InterPro" id="IPR001925">
    <property type="entry name" value="Porin_Euk"/>
</dbReference>
<dbReference type="FunCoup" id="D3BPY4">
    <property type="interactions" value="1"/>
</dbReference>
<sequence length="332" mass="36254">MSNPGIYADLVKVPSDLIKKDYPETQQIEITENLSGYPISIVGTVSRKTDGSITTSVNPKLNLDSRFKNAKISVTGDNSKFGKGEVTFENLAPGLKAVLTVSVEKQQITFSHKSGALSSKLTFSNSKIKPKTKKYNNNNNNNYNNTQSNILSQADTSKLVQSEFQYKKDNLALTAILRSNKKILTSAVFGFSNFALGLQANVNGEKQELEGLEATFLYKREGLLLAVSPKNKGQSLVFSAYDRVNAKLAIAADLAVDLQSPEKNPQFTIGSQYYVDSKSFIKAKVNGQGRIGLGYTVPVNNNTKLSVAFNINGKDLSAEGKHNFGFNLVLNF</sequence>
<dbReference type="AlphaFoldDB" id="D3BPY4"/>
<dbReference type="InParanoid" id="D3BPY4"/>
<keyword evidence="2" id="KW-1185">Reference proteome</keyword>
<dbReference type="Gene3D" id="2.40.160.10">
    <property type="entry name" value="Porin"/>
    <property type="match status" value="1"/>
</dbReference>
<proteinExistence type="predicted"/>
<reference evidence="1 2" key="1">
    <citation type="journal article" date="2011" name="Genome Res.">
        <title>Phylogeny-wide analysis of social amoeba genomes highlights ancient origins for complex intercellular communication.</title>
        <authorList>
            <person name="Heidel A.J."/>
            <person name="Lawal H.M."/>
            <person name="Felder M."/>
            <person name="Schilde C."/>
            <person name="Helps N.R."/>
            <person name="Tunggal B."/>
            <person name="Rivero F."/>
            <person name="John U."/>
            <person name="Schleicher M."/>
            <person name="Eichinger L."/>
            <person name="Platzer M."/>
            <person name="Noegel A.A."/>
            <person name="Schaap P."/>
            <person name="Gloeckner G."/>
        </authorList>
    </citation>
    <scope>NUCLEOTIDE SEQUENCE [LARGE SCALE GENOMIC DNA]</scope>
    <source>
        <strain evidence="2">ATCC 26659 / Pp 5 / PN500</strain>
    </source>
</reference>
<dbReference type="InterPro" id="IPR027246">
    <property type="entry name" value="Porin_Euk/Tom40"/>
</dbReference>
<dbReference type="RefSeq" id="XP_020428667.1">
    <property type="nucleotide sequence ID" value="XM_020581082.1"/>
</dbReference>
<dbReference type="Pfam" id="PF01459">
    <property type="entry name" value="Porin_3"/>
    <property type="match status" value="1"/>
</dbReference>
<dbReference type="PANTHER" id="PTHR11743:SF70">
    <property type="entry name" value="GH26960P-RELATED"/>
    <property type="match status" value="1"/>
</dbReference>
<dbReference type="STRING" id="670386.D3BPY4"/>
<name>D3BPY4_HETP5</name>
<evidence type="ECO:0000313" key="1">
    <source>
        <dbReference type="EMBL" id="EFA76535.1"/>
    </source>
</evidence>
<dbReference type="GeneID" id="31365774"/>
<gene>
    <name evidence="1" type="primary">porA</name>
    <name evidence="1" type="ORF">PPL_10303</name>
</gene>
<dbReference type="InterPro" id="IPR023614">
    <property type="entry name" value="Porin_dom_sf"/>
</dbReference>
<organism evidence="1 2">
    <name type="scientific">Heterostelium pallidum (strain ATCC 26659 / Pp 5 / PN500)</name>
    <name type="common">Cellular slime mold</name>
    <name type="synonym">Polysphondylium pallidum</name>
    <dbReference type="NCBI Taxonomy" id="670386"/>
    <lineage>
        <taxon>Eukaryota</taxon>
        <taxon>Amoebozoa</taxon>
        <taxon>Evosea</taxon>
        <taxon>Eumycetozoa</taxon>
        <taxon>Dictyostelia</taxon>
        <taxon>Acytosteliales</taxon>
        <taxon>Acytosteliaceae</taxon>
        <taxon>Heterostelium</taxon>
    </lineage>
</organism>
<dbReference type="PANTHER" id="PTHR11743">
    <property type="entry name" value="VOLTAGE-DEPENDENT ANION-SELECTIVE CHANNEL"/>
    <property type="match status" value="1"/>
</dbReference>
<dbReference type="GO" id="GO:0005741">
    <property type="term" value="C:mitochondrial outer membrane"/>
    <property type="evidence" value="ECO:0007669"/>
    <property type="project" value="InterPro"/>
</dbReference>
<dbReference type="Proteomes" id="UP000001396">
    <property type="component" value="Unassembled WGS sequence"/>
</dbReference>
<dbReference type="OMA" id="QYNINDA"/>
<dbReference type="EMBL" id="ADBJ01000047">
    <property type="protein sequence ID" value="EFA76535.1"/>
    <property type="molecule type" value="Genomic_DNA"/>
</dbReference>